<evidence type="ECO:0000313" key="9">
    <source>
        <dbReference type="Proteomes" id="UP000292881"/>
    </source>
</evidence>
<feature type="compositionally biased region" description="Basic residues" evidence="6">
    <location>
        <begin position="1"/>
        <end position="10"/>
    </location>
</feature>
<comment type="subcellular location">
    <subcellularLocation>
        <location evidence="1">Cell membrane</location>
        <topology evidence="1">Multi-pass membrane protein</topology>
    </subcellularLocation>
</comment>
<feature type="transmembrane region" description="Helical" evidence="7">
    <location>
        <begin position="305"/>
        <end position="330"/>
    </location>
</feature>
<keyword evidence="9" id="KW-1185">Reference proteome</keyword>
<protein>
    <submittedName>
        <fullName evidence="8">APC family permease</fullName>
    </submittedName>
</protein>
<feature type="transmembrane region" description="Helical" evidence="7">
    <location>
        <begin position="410"/>
        <end position="431"/>
    </location>
</feature>
<feature type="compositionally biased region" description="Basic and acidic residues" evidence="6">
    <location>
        <begin position="49"/>
        <end position="61"/>
    </location>
</feature>
<dbReference type="AlphaFoldDB" id="A0A4V1QTF6"/>
<feature type="transmembrane region" description="Helical" evidence="7">
    <location>
        <begin position="162"/>
        <end position="184"/>
    </location>
</feature>
<feature type="transmembrane region" description="Helical" evidence="7">
    <location>
        <begin position="477"/>
        <end position="496"/>
    </location>
</feature>
<dbReference type="InterPro" id="IPR050367">
    <property type="entry name" value="APC_superfamily"/>
</dbReference>
<proteinExistence type="predicted"/>
<dbReference type="GO" id="GO:0005886">
    <property type="term" value="C:plasma membrane"/>
    <property type="evidence" value="ECO:0007669"/>
    <property type="project" value="UniProtKB-SubCell"/>
</dbReference>
<keyword evidence="3 7" id="KW-0812">Transmembrane</keyword>
<feature type="transmembrane region" description="Helical" evidence="7">
    <location>
        <begin position="511"/>
        <end position="529"/>
    </location>
</feature>
<organism evidence="8 9">
    <name type="scientific">Agromyces binzhouensis</name>
    <dbReference type="NCBI Taxonomy" id="1817495"/>
    <lineage>
        <taxon>Bacteria</taxon>
        <taxon>Bacillati</taxon>
        <taxon>Actinomycetota</taxon>
        <taxon>Actinomycetes</taxon>
        <taxon>Micrococcales</taxon>
        <taxon>Microbacteriaceae</taxon>
        <taxon>Agromyces</taxon>
    </lineage>
</organism>
<dbReference type="OrthoDB" id="137613at2"/>
<feature type="transmembrane region" description="Helical" evidence="7">
    <location>
        <begin position="204"/>
        <end position="223"/>
    </location>
</feature>
<sequence length="543" mass="57672">MGRLHRRGHRERPDRGAPHPHRARRCRRARRRAPAGRQRLIPPQLRGRHPPEHRSSPKEDLMSTTTESAPATVETVHGTALKPNSLGFIGIAFFVIAAAAPMAAFVGAGPVLFSIMGPGVPLVYVMVAVVIALFAVGYLKMSRHIVHAGGFVAYIARGLGRHAATGAAGIVIVTYIALQVGFWAQFGVFAQQLAAGWLGIDLPVWVWALAFVVLTTALAMRGVDLNLRVLGVLLVAEIAVVAILVVGILIGAAGNPPSLESFSPSQLANPGFGVAVLFVFACFTTFEATTVFSEEARNPRRTIPLALYAVVLFVAVFYTVATWSVSYAIGADQVQQAASDDLAGIIFGLAATYVGPWLDITMQVLVVSSFIAMLIGMQNMFARYGFALARAGVLPSPLARVTRRSKAPAAAALANGVIVAVIVLAFLLAGADPIEVVYAWFVALGTVGFIVMMALASLAIVVFFLREKVDRGFWTTKAAPAASLVLVIAVLVIALQNYDAMLFSEGATAKLLLWLIPIAFALGAALPMVKKDVDYESVVEAAA</sequence>
<dbReference type="Proteomes" id="UP000292881">
    <property type="component" value="Unassembled WGS sequence"/>
</dbReference>
<keyword evidence="2" id="KW-1003">Cell membrane</keyword>
<dbReference type="GO" id="GO:0022857">
    <property type="term" value="F:transmembrane transporter activity"/>
    <property type="evidence" value="ECO:0007669"/>
    <property type="project" value="InterPro"/>
</dbReference>
<feature type="region of interest" description="Disordered" evidence="6">
    <location>
        <begin position="1"/>
        <end position="67"/>
    </location>
</feature>
<keyword evidence="5 7" id="KW-0472">Membrane</keyword>
<evidence type="ECO:0000256" key="2">
    <source>
        <dbReference type="ARBA" id="ARBA00022475"/>
    </source>
</evidence>
<feature type="transmembrane region" description="Helical" evidence="7">
    <location>
        <begin position="91"/>
        <end position="116"/>
    </location>
</feature>
<evidence type="ECO:0000256" key="1">
    <source>
        <dbReference type="ARBA" id="ARBA00004651"/>
    </source>
</evidence>
<comment type="caution">
    <text evidence="8">The sequence shown here is derived from an EMBL/GenBank/DDBJ whole genome shotgun (WGS) entry which is preliminary data.</text>
</comment>
<accession>A0A4V1QTF6</accession>
<evidence type="ECO:0000256" key="3">
    <source>
        <dbReference type="ARBA" id="ARBA00022692"/>
    </source>
</evidence>
<feature type="transmembrane region" description="Helical" evidence="7">
    <location>
        <begin position="437"/>
        <end position="465"/>
    </location>
</feature>
<evidence type="ECO:0000256" key="6">
    <source>
        <dbReference type="SAM" id="MobiDB-lite"/>
    </source>
</evidence>
<name>A0A4V1QTF6_9MICO</name>
<evidence type="ECO:0000256" key="7">
    <source>
        <dbReference type="SAM" id="Phobius"/>
    </source>
</evidence>
<dbReference type="Pfam" id="PF13520">
    <property type="entry name" value="AA_permease_2"/>
    <property type="match status" value="1"/>
</dbReference>
<dbReference type="InterPro" id="IPR002293">
    <property type="entry name" value="AA/rel_permease1"/>
</dbReference>
<feature type="transmembrane region" description="Helical" evidence="7">
    <location>
        <begin position="122"/>
        <end position="141"/>
    </location>
</feature>
<dbReference type="EMBL" id="SDPL01000006">
    <property type="protein sequence ID" value="RXZ51723.1"/>
    <property type="molecule type" value="Genomic_DNA"/>
</dbReference>
<evidence type="ECO:0000256" key="4">
    <source>
        <dbReference type="ARBA" id="ARBA00022989"/>
    </source>
</evidence>
<feature type="compositionally biased region" description="Basic residues" evidence="6">
    <location>
        <begin position="18"/>
        <end position="34"/>
    </location>
</feature>
<evidence type="ECO:0000313" key="8">
    <source>
        <dbReference type="EMBL" id="RXZ51723.1"/>
    </source>
</evidence>
<keyword evidence="4 7" id="KW-1133">Transmembrane helix</keyword>
<dbReference type="PIRSF" id="PIRSF006060">
    <property type="entry name" value="AA_transporter"/>
    <property type="match status" value="1"/>
</dbReference>
<feature type="transmembrane region" description="Helical" evidence="7">
    <location>
        <begin position="342"/>
        <end position="375"/>
    </location>
</feature>
<feature type="transmembrane region" description="Helical" evidence="7">
    <location>
        <begin position="230"/>
        <end position="252"/>
    </location>
</feature>
<dbReference type="PANTHER" id="PTHR42770">
    <property type="entry name" value="AMINO ACID TRANSPORTER-RELATED"/>
    <property type="match status" value="1"/>
</dbReference>
<evidence type="ECO:0000256" key="5">
    <source>
        <dbReference type="ARBA" id="ARBA00023136"/>
    </source>
</evidence>
<dbReference type="Gene3D" id="1.20.1740.10">
    <property type="entry name" value="Amino acid/polyamine transporter I"/>
    <property type="match status" value="1"/>
</dbReference>
<dbReference type="PANTHER" id="PTHR42770:SF16">
    <property type="entry name" value="AMINO ACID PERMEASE"/>
    <property type="match status" value="1"/>
</dbReference>
<gene>
    <name evidence="8" type="ORF">ESO86_01045</name>
</gene>
<reference evidence="8 9" key="1">
    <citation type="submission" date="2019-01" db="EMBL/GenBank/DDBJ databases">
        <authorList>
            <person name="Li J."/>
        </authorList>
    </citation>
    <scope>NUCLEOTIDE SEQUENCE [LARGE SCALE GENOMIC DNA]</scope>
    <source>
        <strain evidence="8 9">CGMCC 4.7180</strain>
    </source>
</reference>
<feature type="transmembrane region" description="Helical" evidence="7">
    <location>
        <begin position="272"/>
        <end position="293"/>
    </location>
</feature>